<organism evidence="1">
    <name type="scientific">Brassica cretica</name>
    <name type="common">Mustard</name>
    <dbReference type="NCBI Taxonomy" id="69181"/>
    <lineage>
        <taxon>Eukaryota</taxon>
        <taxon>Viridiplantae</taxon>
        <taxon>Streptophyta</taxon>
        <taxon>Embryophyta</taxon>
        <taxon>Tracheophyta</taxon>
        <taxon>Spermatophyta</taxon>
        <taxon>Magnoliopsida</taxon>
        <taxon>eudicotyledons</taxon>
        <taxon>Gunneridae</taxon>
        <taxon>Pentapetalae</taxon>
        <taxon>rosids</taxon>
        <taxon>malvids</taxon>
        <taxon>Brassicales</taxon>
        <taxon>Brassicaceae</taxon>
        <taxon>Brassiceae</taxon>
        <taxon>Brassica</taxon>
    </lineage>
</organism>
<proteinExistence type="predicted"/>
<comment type="caution">
    <text evidence="1">The sequence shown here is derived from an EMBL/GenBank/DDBJ whole genome shotgun (WGS) entry which is preliminary data.</text>
</comment>
<evidence type="ECO:0008006" key="2">
    <source>
        <dbReference type="Google" id="ProtNLM"/>
    </source>
</evidence>
<dbReference type="EMBL" id="QGKY02000089">
    <property type="protein sequence ID" value="KAF2612743.1"/>
    <property type="molecule type" value="Genomic_DNA"/>
</dbReference>
<name>A0A8S9M6D9_BRACR</name>
<sequence>MVWLKLAGNLFGLEPDPDWETTLSRLLTGSYDRLTFILLRLALQATIYFIWRERNERKHNSSNKSVDQLARLIDKSVRNRISSTNYVLNPKLQGLMIRWFETHASAV</sequence>
<evidence type="ECO:0000313" key="1">
    <source>
        <dbReference type="EMBL" id="KAF2612743.1"/>
    </source>
</evidence>
<reference evidence="1" key="1">
    <citation type="submission" date="2019-12" db="EMBL/GenBank/DDBJ databases">
        <title>Genome sequencing and annotation of Brassica cretica.</title>
        <authorList>
            <person name="Studholme D.J."/>
            <person name="Sarris P.F."/>
        </authorList>
    </citation>
    <scope>NUCLEOTIDE SEQUENCE</scope>
    <source>
        <strain evidence="1">PFS-102/07</strain>
        <tissue evidence="1">Leaf</tissue>
    </source>
</reference>
<accession>A0A8S9M6D9</accession>
<protein>
    <recommendedName>
        <fullName evidence="2">Reverse transcriptase zinc-binding domain-containing protein</fullName>
    </recommendedName>
</protein>
<gene>
    <name evidence="1" type="ORF">F2Q70_00011144</name>
</gene>
<dbReference type="AlphaFoldDB" id="A0A8S9M6D9"/>